<feature type="non-terminal residue" evidence="2">
    <location>
        <position position="1"/>
    </location>
</feature>
<dbReference type="EMBL" id="KN834942">
    <property type="protein sequence ID" value="KIK50006.1"/>
    <property type="molecule type" value="Genomic_DNA"/>
</dbReference>
<evidence type="ECO:0000313" key="3">
    <source>
        <dbReference type="Proteomes" id="UP000053593"/>
    </source>
</evidence>
<feature type="compositionally biased region" description="Polar residues" evidence="1">
    <location>
        <begin position="70"/>
        <end position="82"/>
    </location>
</feature>
<accession>A0A0D0B7J5</accession>
<dbReference type="OrthoDB" id="3060192at2759"/>
<reference evidence="2 3" key="1">
    <citation type="submission" date="2014-04" db="EMBL/GenBank/DDBJ databases">
        <title>Evolutionary Origins and Diversification of the Mycorrhizal Mutualists.</title>
        <authorList>
            <consortium name="DOE Joint Genome Institute"/>
            <consortium name="Mycorrhizal Genomics Consortium"/>
            <person name="Kohler A."/>
            <person name="Kuo A."/>
            <person name="Nagy L.G."/>
            <person name="Floudas D."/>
            <person name="Copeland A."/>
            <person name="Barry K.W."/>
            <person name="Cichocki N."/>
            <person name="Veneault-Fourrey C."/>
            <person name="LaButti K."/>
            <person name="Lindquist E.A."/>
            <person name="Lipzen A."/>
            <person name="Lundell T."/>
            <person name="Morin E."/>
            <person name="Murat C."/>
            <person name="Riley R."/>
            <person name="Ohm R."/>
            <person name="Sun H."/>
            <person name="Tunlid A."/>
            <person name="Henrissat B."/>
            <person name="Grigoriev I.V."/>
            <person name="Hibbett D.S."/>
            <person name="Martin F."/>
        </authorList>
    </citation>
    <scope>NUCLEOTIDE SEQUENCE [LARGE SCALE GENOMIC DNA]</scope>
    <source>
        <strain evidence="2 3">FD-317 M1</strain>
    </source>
</reference>
<feature type="compositionally biased region" description="Basic and acidic residues" evidence="1">
    <location>
        <begin position="150"/>
        <end position="162"/>
    </location>
</feature>
<feature type="compositionally biased region" description="Basic and acidic residues" evidence="1">
    <location>
        <begin position="103"/>
        <end position="114"/>
    </location>
</feature>
<dbReference type="AlphaFoldDB" id="A0A0D0B7J5"/>
<name>A0A0D0B7J5_9AGAR</name>
<gene>
    <name evidence="2" type="ORF">GYMLUDRAFT_253359</name>
</gene>
<evidence type="ECO:0000256" key="1">
    <source>
        <dbReference type="SAM" id="MobiDB-lite"/>
    </source>
</evidence>
<dbReference type="Proteomes" id="UP000053593">
    <property type="component" value="Unassembled WGS sequence"/>
</dbReference>
<evidence type="ECO:0000313" key="2">
    <source>
        <dbReference type="EMBL" id="KIK50006.1"/>
    </source>
</evidence>
<protein>
    <submittedName>
        <fullName evidence="2">Unplaced genomic scaffold GYMLUscaffold_194, whole genome shotgun sequence</fullName>
    </submittedName>
</protein>
<dbReference type="HOGENOM" id="CLU_532745_0_0_1"/>
<organism evidence="2 3">
    <name type="scientific">Collybiopsis luxurians FD-317 M1</name>
    <dbReference type="NCBI Taxonomy" id="944289"/>
    <lineage>
        <taxon>Eukaryota</taxon>
        <taxon>Fungi</taxon>
        <taxon>Dikarya</taxon>
        <taxon>Basidiomycota</taxon>
        <taxon>Agaricomycotina</taxon>
        <taxon>Agaricomycetes</taxon>
        <taxon>Agaricomycetidae</taxon>
        <taxon>Agaricales</taxon>
        <taxon>Marasmiineae</taxon>
        <taxon>Omphalotaceae</taxon>
        <taxon>Collybiopsis</taxon>
        <taxon>Collybiopsis luxurians</taxon>
    </lineage>
</organism>
<feature type="region of interest" description="Disordered" evidence="1">
    <location>
        <begin position="35"/>
        <end position="162"/>
    </location>
</feature>
<sequence length="512" mass="56906">FIHLSSCRKLFLAVNIKTYYGKSGLEIRKDLSQHFGTTHPSRKHPKGEAQERRKGHGEGNPPFKAPKTSKPATKQNHSTSPDRASLEASNTDSISSPSPSLGHDSDSYVPHDSHNASSTHHYPTQATAKADSDFSSDEEFHSCAALSDSEAAKGPDEAKKAQERIEMMSPSKLNPQLPEEDFRPIQLSVIKAIPSAKWNNNSCWLDSSMEVYFIAMAFHDCFRDFKSLTGSEEGQALPSLIFYLYKVFSFWLERGLFKLDNVSDITTIRDQFQQFLYNVKAVTGPVGSYQTAFGWLQNLLTPAHPFPTNSGCVEYFTACTLEVWMCHDPDSGMKHCRLKSYRKLLGWAPPGRDWDQHKGSIQRWFNSMAQVDKAIIGDSQPGCWRQERQDDTITSVCAGSSKQIQILTDIPVLLNIAPDVTAEKFWDFPLEIFIGPKAAAHKKGLVYDLVGVVLTNGNHYVTLTVIPTASKSKAIFAYDGMKNGGYSQYLPGAAAKLIAGQHPAGRPTWLHT</sequence>
<feature type="compositionally biased region" description="Low complexity" evidence="1">
    <location>
        <begin position="89"/>
        <end position="102"/>
    </location>
</feature>
<proteinExistence type="predicted"/>
<keyword evidence="3" id="KW-1185">Reference proteome</keyword>
<feature type="compositionally biased region" description="Polar residues" evidence="1">
    <location>
        <begin position="115"/>
        <end position="127"/>
    </location>
</feature>